<dbReference type="InterPro" id="IPR039283">
    <property type="entry name" value="MOSPD1/3"/>
</dbReference>
<organism evidence="2 3">
    <name type="scientific">Pristionchus pacificus</name>
    <name type="common">Parasitic nematode worm</name>
    <dbReference type="NCBI Taxonomy" id="54126"/>
    <lineage>
        <taxon>Eukaryota</taxon>
        <taxon>Metazoa</taxon>
        <taxon>Ecdysozoa</taxon>
        <taxon>Nematoda</taxon>
        <taxon>Chromadorea</taxon>
        <taxon>Rhabditida</taxon>
        <taxon>Rhabditina</taxon>
        <taxon>Diplogasteromorpha</taxon>
        <taxon>Diplogasteroidea</taxon>
        <taxon>Neodiplogasteridae</taxon>
        <taxon>Pristionchus</taxon>
    </lineage>
</organism>
<reference evidence="3" key="1">
    <citation type="journal article" date="2008" name="Nat. Genet.">
        <title>The Pristionchus pacificus genome provides a unique perspective on nematode lifestyle and parasitism.</title>
        <authorList>
            <person name="Dieterich C."/>
            <person name="Clifton S.W."/>
            <person name="Schuster L.N."/>
            <person name="Chinwalla A."/>
            <person name="Delehaunty K."/>
            <person name="Dinkelacker I."/>
            <person name="Fulton L."/>
            <person name="Fulton R."/>
            <person name="Godfrey J."/>
            <person name="Minx P."/>
            <person name="Mitreva M."/>
            <person name="Roeseler W."/>
            <person name="Tian H."/>
            <person name="Witte H."/>
            <person name="Yang S.P."/>
            <person name="Wilson R.K."/>
            <person name="Sommer R.J."/>
        </authorList>
    </citation>
    <scope>NUCLEOTIDE SEQUENCE [LARGE SCALE GENOMIC DNA]</scope>
    <source>
        <strain evidence="3">PS312</strain>
    </source>
</reference>
<evidence type="ECO:0000313" key="3">
    <source>
        <dbReference type="Proteomes" id="UP000005239"/>
    </source>
</evidence>
<feature type="region of interest" description="Disordered" evidence="1">
    <location>
        <begin position="250"/>
        <end position="277"/>
    </location>
</feature>
<name>A0A2A6D0A8_PRIPA</name>
<dbReference type="GO" id="GO:0005737">
    <property type="term" value="C:cytoplasm"/>
    <property type="evidence" value="ECO:0000318"/>
    <property type="project" value="GO_Central"/>
</dbReference>
<sequence length="358" mass="40477">MTSFIVRDVPTSYFPPGAVMYLSEGGALPRVGDESEEEEDEGRDRMGKYKEKKDTRAPHAQSGIRKGAEGSRSSLAKRNSDSAYSSMDRRSVKNDNDDCISTASSVPVDPSTQVPVFLSAMELEFVVAGDSPDGRRILTLYNPYDYPFEFKKKHVDVSQSATNTYSRQYLWHLVFCTAPEHYDIKFPSGSLVKSKHLVEMTIRAMPTLMPNMVHRIKVDIKRIGRNEVLGSRIVTLRAVAYPSSYQNTGEHGAFHQMGGSERRREMERGGDPRRRMDERSVNYGRDIRIEPADAQPHRMSMLILVTVLCLIALCLPIQREMEATETVIPQFLHITHTQRVMAAFILGVCTVFILKPER</sequence>
<feature type="compositionally biased region" description="Basic and acidic residues" evidence="1">
    <location>
        <begin position="260"/>
        <end position="277"/>
    </location>
</feature>
<dbReference type="PANTHER" id="PTHR34441">
    <property type="entry name" value="MOTILE SPERM DOMAIN-CONTAINING PROTEIN 1"/>
    <property type="match status" value="1"/>
</dbReference>
<accession>A0A8R1YNC1</accession>
<dbReference type="EnsemblMetazoa" id="PPA27347.1">
    <property type="protein sequence ID" value="PPA27347.1"/>
    <property type="gene ID" value="WBGene00116901"/>
</dbReference>
<accession>A0A2A6D0A8</accession>
<keyword evidence="3" id="KW-1185">Reference proteome</keyword>
<gene>
    <name evidence="2" type="primary">WBGene00116901</name>
</gene>
<evidence type="ECO:0000256" key="1">
    <source>
        <dbReference type="SAM" id="MobiDB-lite"/>
    </source>
</evidence>
<feature type="compositionally biased region" description="Basic and acidic residues" evidence="1">
    <location>
        <begin position="42"/>
        <end position="57"/>
    </location>
</feature>
<protein>
    <submittedName>
        <fullName evidence="2">Uncharacterized protein</fullName>
    </submittedName>
</protein>
<feature type="compositionally biased region" description="Polar residues" evidence="1">
    <location>
        <begin position="71"/>
        <end position="85"/>
    </location>
</feature>
<reference evidence="2" key="2">
    <citation type="submission" date="2022-06" db="UniProtKB">
        <authorList>
            <consortium name="EnsemblMetazoa"/>
        </authorList>
    </citation>
    <scope>IDENTIFICATION</scope>
    <source>
        <strain evidence="2">PS312</strain>
    </source>
</reference>
<proteinExistence type="predicted"/>
<feature type="region of interest" description="Disordered" evidence="1">
    <location>
        <begin position="23"/>
        <end position="106"/>
    </location>
</feature>
<dbReference type="AlphaFoldDB" id="A0A2A6D0A8"/>
<feature type="compositionally biased region" description="Basic and acidic residues" evidence="1">
    <location>
        <begin position="87"/>
        <end position="96"/>
    </location>
</feature>
<dbReference type="PANTHER" id="PTHR34441:SF1">
    <property type="entry name" value="MOTILE SPERM DOMAIN-CONTAINING 1"/>
    <property type="match status" value="1"/>
</dbReference>
<evidence type="ECO:0000313" key="2">
    <source>
        <dbReference type="EnsemblMetazoa" id="PPA27347.1"/>
    </source>
</evidence>
<dbReference type="Proteomes" id="UP000005239">
    <property type="component" value="Unassembled WGS sequence"/>
</dbReference>